<evidence type="ECO:0000313" key="4">
    <source>
        <dbReference type="Proteomes" id="UP000799428"/>
    </source>
</evidence>
<feature type="transmembrane region" description="Helical" evidence="2">
    <location>
        <begin position="208"/>
        <end position="232"/>
    </location>
</feature>
<proteinExistence type="predicted"/>
<gene>
    <name evidence="3" type="ORF">K504DRAFT_156735</name>
</gene>
<feature type="region of interest" description="Disordered" evidence="1">
    <location>
        <begin position="1"/>
        <end position="48"/>
    </location>
</feature>
<dbReference type="Proteomes" id="UP000799428">
    <property type="component" value="Unassembled WGS sequence"/>
</dbReference>
<keyword evidence="2" id="KW-0812">Transmembrane</keyword>
<evidence type="ECO:0000256" key="1">
    <source>
        <dbReference type="SAM" id="MobiDB-lite"/>
    </source>
</evidence>
<name>A0A6G1KP19_9PLEO</name>
<keyword evidence="2" id="KW-0472">Membrane</keyword>
<keyword evidence="4" id="KW-1185">Reference proteome</keyword>
<organism evidence="3 4">
    <name type="scientific">Pleomassaria siparia CBS 279.74</name>
    <dbReference type="NCBI Taxonomy" id="1314801"/>
    <lineage>
        <taxon>Eukaryota</taxon>
        <taxon>Fungi</taxon>
        <taxon>Dikarya</taxon>
        <taxon>Ascomycota</taxon>
        <taxon>Pezizomycotina</taxon>
        <taxon>Dothideomycetes</taxon>
        <taxon>Pleosporomycetidae</taxon>
        <taxon>Pleosporales</taxon>
        <taxon>Pleomassariaceae</taxon>
        <taxon>Pleomassaria</taxon>
    </lineage>
</organism>
<keyword evidence="2" id="KW-1133">Transmembrane helix</keyword>
<sequence length="270" mass="29638">MSDSTHINTRRKPIGLENMQSNNRQVYHRGDTSLGAARFTPSSTPPPNKIKVHIKHSVTRTRDESPQKEAWWGMYNGSPQTSVDGSTSHSPTRLNFKYTTVPIEVFGYKSKDVSGTLATAHIKGKEKEKDKVAPTSAKTTSRWAWLRPAGPRIVKPAAVPTPAKARACINPPTVSCPSSPKKPIPPRPPCVPADATPKSQFESGSAQVTSLTIIVVKVCLVVYFLVGIHFVLNAIRQTVHALGAPFRGVNMIERWIWDTVMVGAKWAVWA</sequence>
<dbReference type="OrthoDB" id="3755781at2759"/>
<accession>A0A6G1KP19</accession>
<protein>
    <submittedName>
        <fullName evidence="3">Uncharacterized protein</fullName>
    </submittedName>
</protein>
<evidence type="ECO:0000256" key="2">
    <source>
        <dbReference type="SAM" id="Phobius"/>
    </source>
</evidence>
<evidence type="ECO:0000313" key="3">
    <source>
        <dbReference type="EMBL" id="KAF2714222.1"/>
    </source>
</evidence>
<dbReference type="EMBL" id="MU005765">
    <property type="protein sequence ID" value="KAF2714222.1"/>
    <property type="molecule type" value="Genomic_DNA"/>
</dbReference>
<reference evidence="3" key="1">
    <citation type="journal article" date="2020" name="Stud. Mycol.">
        <title>101 Dothideomycetes genomes: a test case for predicting lifestyles and emergence of pathogens.</title>
        <authorList>
            <person name="Haridas S."/>
            <person name="Albert R."/>
            <person name="Binder M."/>
            <person name="Bloem J."/>
            <person name="Labutti K."/>
            <person name="Salamov A."/>
            <person name="Andreopoulos B."/>
            <person name="Baker S."/>
            <person name="Barry K."/>
            <person name="Bills G."/>
            <person name="Bluhm B."/>
            <person name="Cannon C."/>
            <person name="Castanera R."/>
            <person name="Culley D."/>
            <person name="Daum C."/>
            <person name="Ezra D."/>
            <person name="Gonzalez J."/>
            <person name="Henrissat B."/>
            <person name="Kuo A."/>
            <person name="Liang C."/>
            <person name="Lipzen A."/>
            <person name="Lutzoni F."/>
            <person name="Magnuson J."/>
            <person name="Mondo S."/>
            <person name="Nolan M."/>
            <person name="Ohm R."/>
            <person name="Pangilinan J."/>
            <person name="Park H.-J."/>
            <person name="Ramirez L."/>
            <person name="Alfaro M."/>
            <person name="Sun H."/>
            <person name="Tritt A."/>
            <person name="Yoshinaga Y."/>
            <person name="Zwiers L.-H."/>
            <person name="Turgeon B."/>
            <person name="Goodwin S."/>
            <person name="Spatafora J."/>
            <person name="Crous P."/>
            <person name="Grigoriev I."/>
        </authorList>
    </citation>
    <scope>NUCLEOTIDE SEQUENCE</scope>
    <source>
        <strain evidence="3">CBS 279.74</strain>
    </source>
</reference>
<dbReference type="AlphaFoldDB" id="A0A6G1KP19"/>